<reference evidence="3 4" key="2">
    <citation type="journal article" date="2019" name="PLoS Negl. Trop. Dis.">
        <title>Revisiting the worldwide diversity of Leptospira species in the environment.</title>
        <authorList>
            <person name="Vincent A.T."/>
            <person name="Schiettekatte O."/>
            <person name="Bourhy P."/>
            <person name="Veyrier F.J."/>
            <person name="Picardeau M."/>
        </authorList>
    </citation>
    <scope>NUCLEOTIDE SEQUENCE [LARGE SCALE GENOMIC DNA]</scope>
    <source>
        <strain evidence="1 3">201702405</strain>
        <strain evidence="4">201702406</strain>
    </source>
</reference>
<evidence type="ECO:0000313" key="1">
    <source>
        <dbReference type="EMBL" id="TGM12103.1"/>
    </source>
</evidence>
<gene>
    <name evidence="1" type="ORF">EHQ81_13580</name>
    <name evidence="2" type="ORF">EHQ82_19030</name>
</gene>
<dbReference type="EMBL" id="RQGV01000018">
    <property type="protein sequence ID" value="TGM12103.1"/>
    <property type="molecule type" value="Genomic_DNA"/>
</dbReference>
<sequence>MKRASIFFYILLIFLQVQCGTTYLLLDSYEKNMKSDETDLSPLLALLGSNGLLPLNVEPISWVNLSVPSLSFARGATGNFTISVDHPGSCPDASFRLELSNDGVPLTFLNGTDLDTDGCPLNTLYTQTYNITGTVAGNGRVIVKMSSFMLYTTFPDLYAGQIVGVVNVTVSQNISSSSTP</sequence>
<proteinExistence type="predicted"/>
<comment type="caution">
    <text evidence="1">The sequence shown here is derived from an EMBL/GenBank/DDBJ whole genome shotgun (WGS) entry which is preliminary data.</text>
</comment>
<keyword evidence="4" id="KW-1185">Reference proteome</keyword>
<protein>
    <submittedName>
        <fullName evidence="1">Uncharacterized protein</fullName>
    </submittedName>
</protein>
<reference evidence="2" key="1">
    <citation type="submission" date="2018-10" db="EMBL/GenBank/DDBJ databases">
        <authorList>
            <person name="Vincent A.T."/>
            <person name="Schiettekatte O."/>
            <person name="Bourhy P."/>
            <person name="Veyrier F.J."/>
            <person name="Picardeau M."/>
        </authorList>
    </citation>
    <scope>NUCLEOTIDE SEQUENCE</scope>
    <source>
        <strain evidence="2">201702406</strain>
    </source>
</reference>
<evidence type="ECO:0000313" key="4">
    <source>
        <dbReference type="Proteomes" id="UP000298057"/>
    </source>
</evidence>
<accession>A0A5F2BXN6</accession>
<name>A0A5F2BXN6_9LEPT</name>
<dbReference type="EMBL" id="RQGU01000130">
    <property type="protein sequence ID" value="TGM14854.1"/>
    <property type="molecule type" value="Genomic_DNA"/>
</dbReference>
<evidence type="ECO:0000313" key="3">
    <source>
        <dbReference type="Proteomes" id="UP000297832"/>
    </source>
</evidence>
<organism evidence="1 3">
    <name type="scientific">Leptospira selangorensis</name>
    <dbReference type="NCBI Taxonomy" id="2484982"/>
    <lineage>
        <taxon>Bacteria</taxon>
        <taxon>Pseudomonadati</taxon>
        <taxon>Spirochaetota</taxon>
        <taxon>Spirochaetia</taxon>
        <taxon>Leptospirales</taxon>
        <taxon>Leptospiraceae</taxon>
        <taxon>Leptospira</taxon>
    </lineage>
</organism>
<dbReference type="RefSeq" id="WP_135628920.1">
    <property type="nucleotide sequence ID" value="NZ_RQGU01000130.1"/>
</dbReference>
<dbReference type="Proteomes" id="UP000297832">
    <property type="component" value="Unassembled WGS sequence"/>
</dbReference>
<dbReference type="AlphaFoldDB" id="A0A5F2BXN6"/>
<evidence type="ECO:0000313" key="2">
    <source>
        <dbReference type="EMBL" id="TGM14854.1"/>
    </source>
</evidence>
<dbReference type="Proteomes" id="UP000298057">
    <property type="component" value="Unassembled WGS sequence"/>
</dbReference>